<feature type="transmembrane region" description="Helical" evidence="1">
    <location>
        <begin position="85"/>
        <end position="104"/>
    </location>
</feature>
<organism evidence="2 3">
    <name type="scientific">Methanolobus chelungpuianus</name>
    <dbReference type="NCBI Taxonomy" id="502115"/>
    <lineage>
        <taxon>Archaea</taxon>
        <taxon>Methanobacteriati</taxon>
        <taxon>Methanobacteriota</taxon>
        <taxon>Stenosarchaea group</taxon>
        <taxon>Methanomicrobia</taxon>
        <taxon>Methanosarcinales</taxon>
        <taxon>Methanosarcinaceae</taxon>
        <taxon>Methanolobus</taxon>
    </lineage>
</organism>
<sequence length="155" mass="16866">MMNKGKMLFALMMGCAYVLIGIVQTVTGLSKAFSEAYGSVYQEHLIADALFIPADIIAGLILILIGSVFLYGVSEIRAGVREGIAYVYVGIILSLIFGGIYVLAATGELLEAHLLKNEEYTGWTLLDTLRPEIYLGVMSLLTYLKWKDSFEVGGG</sequence>
<dbReference type="AlphaFoldDB" id="A0AAE3KWE3"/>
<keyword evidence="1" id="KW-0812">Transmembrane</keyword>
<reference evidence="2 3" key="1">
    <citation type="journal article" date="2011" name="Appl. Environ. Microbiol.">
        <title>Methanogenic archaea isolated from Taiwan's Chelungpu fault.</title>
        <authorList>
            <person name="Wu S.Y."/>
            <person name="Lai M.C."/>
        </authorList>
    </citation>
    <scope>NUCLEOTIDE SEQUENCE [LARGE SCALE GENOMIC DNA]</scope>
    <source>
        <strain evidence="2 3">St545Mb</strain>
    </source>
</reference>
<evidence type="ECO:0000313" key="2">
    <source>
        <dbReference type="EMBL" id="MCQ6962196.1"/>
    </source>
</evidence>
<keyword evidence="1" id="KW-1133">Transmembrane helix</keyword>
<dbReference type="Proteomes" id="UP001206983">
    <property type="component" value="Unassembled WGS sequence"/>
</dbReference>
<comment type="caution">
    <text evidence="2">The sequence shown here is derived from an EMBL/GenBank/DDBJ whole genome shotgun (WGS) entry which is preliminary data.</text>
</comment>
<protein>
    <submittedName>
        <fullName evidence="2">Uncharacterized protein</fullName>
    </submittedName>
</protein>
<name>A0AAE3KWE3_9EURY</name>
<keyword evidence="3" id="KW-1185">Reference proteome</keyword>
<keyword evidence="1" id="KW-0472">Membrane</keyword>
<gene>
    <name evidence="2" type="ORF">PV02_03435</name>
</gene>
<accession>A0AAE3KWE3</accession>
<evidence type="ECO:0000256" key="1">
    <source>
        <dbReference type="SAM" id="Phobius"/>
    </source>
</evidence>
<proteinExistence type="predicted"/>
<dbReference type="EMBL" id="JTEO01000002">
    <property type="protein sequence ID" value="MCQ6962196.1"/>
    <property type="molecule type" value="Genomic_DNA"/>
</dbReference>
<feature type="transmembrane region" description="Helical" evidence="1">
    <location>
        <begin position="49"/>
        <end position="73"/>
    </location>
</feature>
<dbReference type="RefSeq" id="WP_256621966.1">
    <property type="nucleotide sequence ID" value="NZ_JTEO01000002.1"/>
</dbReference>
<evidence type="ECO:0000313" key="3">
    <source>
        <dbReference type="Proteomes" id="UP001206983"/>
    </source>
</evidence>